<protein>
    <submittedName>
        <fullName evidence="1">Aldose 1-/Glucose-6-phosphate 1-epimerase</fullName>
    </submittedName>
</protein>
<dbReference type="InterPro" id="IPR014718">
    <property type="entry name" value="GH-type_carb-bd"/>
</dbReference>
<name>A0A8J6ASW8_9EUKA</name>
<dbReference type="Proteomes" id="UP000717585">
    <property type="component" value="Unassembled WGS sequence"/>
</dbReference>
<dbReference type="PANTHER" id="PTHR11122">
    <property type="entry name" value="APOSPORY-ASSOCIATED PROTEIN C-RELATED"/>
    <property type="match status" value="1"/>
</dbReference>
<keyword evidence="2" id="KW-1185">Reference proteome</keyword>
<dbReference type="AlphaFoldDB" id="A0A8J6ASW8"/>
<evidence type="ECO:0000313" key="2">
    <source>
        <dbReference type="Proteomes" id="UP000717585"/>
    </source>
</evidence>
<dbReference type="GO" id="GO:0005975">
    <property type="term" value="P:carbohydrate metabolic process"/>
    <property type="evidence" value="ECO:0007669"/>
    <property type="project" value="InterPro"/>
</dbReference>
<proteinExistence type="predicted"/>
<dbReference type="EMBL" id="JAHDYR010000064">
    <property type="protein sequence ID" value="KAG9390660.1"/>
    <property type="molecule type" value="Genomic_DNA"/>
</dbReference>
<dbReference type="PANTHER" id="PTHR11122:SF13">
    <property type="entry name" value="GLUCOSE-6-PHOSPHATE 1-EPIMERASE"/>
    <property type="match status" value="1"/>
</dbReference>
<dbReference type="OrthoDB" id="1659429at2759"/>
<sequence length="275" mass="30081">MKTLGTAIALQNKSISAIIDTFGAKMTSLVVDGHEMLYFDDDDVSHSGIPICMPSFGVPSEGNGIHLGQHGFFRDFEFDVLEQGTDQVTLGLSSKPEMKSMYPFDFSATITYELTDFGAKLTLGMKNEGDKALPVAPGVHPYFAVSDADNIIVTTPATTGNDNTAGYAEIPLKDSAFFQETTDSSGQSAYRVCGAPDYHFMDHEGKISMECGGRRVTVSHDSRAFKRTTVWRKTELEGYVCIEPSFVRQGILTDPIVVSPGDEWKTDVEFSLEII</sequence>
<accession>A0A8J6ASW8</accession>
<dbReference type="InterPro" id="IPR011013">
    <property type="entry name" value="Gal_mutarotase_sf_dom"/>
</dbReference>
<dbReference type="Gene3D" id="2.70.98.10">
    <property type="match status" value="1"/>
</dbReference>
<dbReference type="InterPro" id="IPR008183">
    <property type="entry name" value="Aldose_1/G6P_1-epimerase"/>
</dbReference>
<organism evidence="1 2">
    <name type="scientific">Carpediemonas membranifera</name>
    <dbReference type="NCBI Taxonomy" id="201153"/>
    <lineage>
        <taxon>Eukaryota</taxon>
        <taxon>Metamonada</taxon>
        <taxon>Carpediemonas-like organisms</taxon>
        <taxon>Carpediemonas</taxon>
    </lineage>
</organism>
<dbReference type="SUPFAM" id="SSF74650">
    <property type="entry name" value="Galactose mutarotase-like"/>
    <property type="match status" value="1"/>
</dbReference>
<reference evidence="1" key="1">
    <citation type="submission" date="2021-05" db="EMBL/GenBank/DDBJ databases">
        <title>A free-living protist that lacks canonical eukaryotic 1 DNA replication and segregation systems.</title>
        <authorList>
            <person name="Salas-Leiva D.E."/>
            <person name="Tromer E.C."/>
            <person name="Curtis B.A."/>
            <person name="Jerlstrom-Hultqvist J."/>
            <person name="Kolisko M."/>
            <person name="Yi Z."/>
            <person name="Salas-Leiva J.S."/>
            <person name="Gallot-Lavallee L."/>
            <person name="Kops G.J.P.L."/>
            <person name="Archibald J.M."/>
            <person name="Simpson A.G.B."/>
            <person name="Roger A.J."/>
        </authorList>
    </citation>
    <scope>NUCLEOTIDE SEQUENCE</scope>
    <source>
        <strain evidence="1">BICM</strain>
    </source>
</reference>
<dbReference type="GO" id="GO:0030246">
    <property type="term" value="F:carbohydrate binding"/>
    <property type="evidence" value="ECO:0007669"/>
    <property type="project" value="InterPro"/>
</dbReference>
<dbReference type="Pfam" id="PF01263">
    <property type="entry name" value="Aldose_epim"/>
    <property type="match status" value="1"/>
</dbReference>
<evidence type="ECO:0000313" key="1">
    <source>
        <dbReference type="EMBL" id="KAG9390660.1"/>
    </source>
</evidence>
<comment type="caution">
    <text evidence="1">The sequence shown here is derived from an EMBL/GenBank/DDBJ whole genome shotgun (WGS) entry which is preliminary data.</text>
</comment>
<gene>
    <name evidence="1" type="ORF">J8273_8026</name>
</gene>
<dbReference type="GO" id="GO:0016853">
    <property type="term" value="F:isomerase activity"/>
    <property type="evidence" value="ECO:0007669"/>
    <property type="project" value="InterPro"/>
</dbReference>